<feature type="domain" description="EF-hand" evidence="2">
    <location>
        <begin position="107"/>
        <end position="140"/>
    </location>
</feature>
<evidence type="ECO:0000313" key="4">
    <source>
        <dbReference type="Proteomes" id="UP001431209"/>
    </source>
</evidence>
<dbReference type="InterPro" id="IPR011992">
    <property type="entry name" value="EF-hand-dom_pair"/>
</dbReference>
<dbReference type="EMBL" id="JAOPGA020001222">
    <property type="protein sequence ID" value="KAL0486340.1"/>
    <property type="molecule type" value="Genomic_DNA"/>
</dbReference>
<dbReference type="InterPro" id="IPR050230">
    <property type="entry name" value="CALM/Myosin/TropC-like"/>
</dbReference>
<dbReference type="PANTHER" id="PTHR23048">
    <property type="entry name" value="MYOSIN LIGHT CHAIN 1, 3"/>
    <property type="match status" value="1"/>
</dbReference>
<accession>A0AAW2ZA84</accession>
<dbReference type="AlphaFoldDB" id="A0AAW2ZA84"/>
<protein>
    <submittedName>
        <fullName evidence="3">Calmodulin</fullName>
    </submittedName>
</protein>
<organism evidence="3 4">
    <name type="scientific">Acrasis kona</name>
    <dbReference type="NCBI Taxonomy" id="1008807"/>
    <lineage>
        <taxon>Eukaryota</taxon>
        <taxon>Discoba</taxon>
        <taxon>Heterolobosea</taxon>
        <taxon>Tetramitia</taxon>
        <taxon>Eutetramitia</taxon>
        <taxon>Acrasidae</taxon>
        <taxon>Acrasis</taxon>
    </lineage>
</organism>
<sequence length="140" mass="16006">MTAINELFEQHAKDGYIPTKVVPQILRELGIKDIKDSDVLNEIDADGTFSKFQYQDLVNYYYQKLREEDAEKEIVSALKVHFPCPGDDTFLTREQMKEVVCKIGSKLSEDEVTEIINELDQNNTGKISALHFATCLMKSQ</sequence>
<dbReference type="InterPro" id="IPR002048">
    <property type="entry name" value="EF_hand_dom"/>
</dbReference>
<dbReference type="GO" id="GO:0016460">
    <property type="term" value="C:myosin II complex"/>
    <property type="evidence" value="ECO:0007669"/>
    <property type="project" value="TreeGrafter"/>
</dbReference>
<dbReference type="Proteomes" id="UP001431209">
    <property type="component" value="Unassembled WGS sequence"/>
</dbReference>
<dbReference type="PROSITE" id="PS50222">
    <property type="entry name" value="EF_HAND_2"/>
    <property type="match status" value="1"/>
</dbReference>
<gene>
    <name evidence="3" type="ORF">AKO1_002003</name>
</gene>
<evidence type="ECO:0000313" key="3">
    <source>
        <dbReference type="EMBL" id="KAL0486340.1"/>
    </source>
</evidence>
<dbReference type="GO" id="GO:0005509">
    <property type="term" value="F:calcium ion binding"/>
    <property type="evidence" value="ECO:0007669"/>
    <property type="project" value="InterPro"/>
</dbReference>
<reference evidence="3 4" key="1">
    <citation type="submission" date="2024-03" db="EMBL/GenBank/DDBJ databases">
        <title>The Acrasis kona genome and developmental transcriptomes reveal deep origins of eukaryotic multicellular pathways.</title>
        <authorList>
            <person name="Sheikh S."/>
            <person name="Fu C.-J."/>
            <person name="Brown M.W."/>
            <person name="Baldauf S.L."/>
        </authorList>
    </citation>
    <scope>NUCLEOTIDE SEQUENCE [LARGE SCALE GENOMIC DNA]</scope>
    <source>
        <strain evidence="3 4">ATCC MYA-3509</strain>
    </source>
</reference>
<dbReference type="SUPFAM" id="SSF47473">
    <property type="entry name" value="EF-hand"/>
    <property type="match status" value="1"/>
</dbReference>
<dbReference type="PANTHER" id="PTHR23048:SF0">
    <property type="entry name" value="CALMODULIN LIKE 3"/>
    <property type="match status" value="1"/>
</dbReference>
<keyword evidence="1" id="KW-0677">Repeat</keyword>
<evidence type="ECO:0000256" key="1">
    <source>
        <dbReference type="ARBA" id="ARBA00022737"/>
    </source>
</evidence>
<comment type="caution">
    <text evidence="3">The sequence shown here is derived from an EMBL/GenBank/DDBJ whole genome shotgun (WGS) entry which is preliminary data.</text>
</comment>
<proteinExistence type="predicted"/>
<dbReference type="FunFam" id="1.10.238.10:FF:000001">
    <property type="entry name" value="Calmodulin 1"/>
    <property type="match status" value="1"/>
</dbReference>
<evidence type="ECO:0000259" key="2">
    <source>
        <dbReference type="PROSITE" id="PS50222"/>
    </source>
</evidence>
<dbReference type="Gene3D" id="1.10.238.10">
    <property type="entry name" value="EF-hand"/>
    <property type="match status" value="1"/>
</dbReference>
<dbReference type="Pfam" id="PF13833">
    <property type="entry name" value="EF-hand_8"/>
    <property type="match status" value="1"/>
</dbReference>
<keyword evidence="4" id="KW-1185">Reference proteome</keyword>
<name>A0AAW2ZA84_9EUKA</name>